<dbReference type="InterPro" id="IPR017972">
    <property type="entry name" value="Cyt_P450_CS"/>
</dbReference>
<feature type="transmembrane region" description="Helical" evidence="8">
    <location>
        <begin position="259"/>
        <end position="282"/>
    </location>
</feature>
<dbReference type="PROSITE" id="PS00086">
    <property type="entry name" value="CYTOCHROME_P450"/>
    <property type="match status" value="1"/>
</dbReference>
<organism evidence="9 10">
    <name type="scientific">Ascodesmis nigricans</name>
    <dbReference type="NCBI Taxonomy" id="341454"/>
    <lineage>
        <taxon>Eukaryota</taxon>
        <taxon>Fungi</taxon>
        <taxon>Dikarya</taxon>
        <taxon>Ascomycota</taxon>
        <taxon>Pezizomycotina</taxon>
        <taxon>Pezizomycetes</taxon>
        <taxon>Pezizales</taxon>
        <taxon>Ascodesmidaceae</taxon>
        <taxon>Ascodesmis</taxon>
    </lineage>
</organism>
<dbReference type="Pfam" id="PF00067">
    <property type="entry name" value="p450"/>
    <property type="match status" value="1"/>
</dbReference>
<dbReference type="AlphaFoldDB" id="A0A4S2N0D9"/>
<dbReference type="EMBL" id="ML220115">
    <property type="protein sequence ID" value="TGZ82467.1"/>
    <property type="molecule type" value="Genomic_DNA"/>
</dbReference>
<dbReference type="InterPro" id="IPR050196">
    <property type="entry name" value="Cytochrome_P450_Monoox"/>
</dbReference>
<keyword evidence="8" id="KW-0812">Transmembrane</keyword>
<reference evidence="9 10" key="1">
    <citation type="submission" date="2019-04" db="EMBL/GenBank/DDBJ databases">
        <title>Comparative genomics and transcriptomics to analyze fruiting body development in filamentous ascomycetes.</title>
        <authorList>
            <consortium name="DOE Joint Genome Institute"/>
            <person name="Lutkenhaus R."/>
            <person name="Traeger S."/>
            <person name="Breuer J."/>
            <person name="Kuo A."/>
            <person name="Lipzen A."/>
            <person name="Pangilinan J."/>
            <person name="Dilworth D."/>
            <person name="Sandor L."/>
            <person name="Poggeler S."/>
            <person name="Barry K."/>
            <person name="Grigoriev I.V."/>
            <person name="Nowrousian M."/>
        </authorList>
    </citation>
    <scope>NUCLEOTIDE SEQUENCE [LARGE SCALE GENOMIC DNA]</scope>
    <source>
        <strain evidence="9 10">CBS 389.68</strain>
    </source>
</reference>
<feature type="transmembrane region" description="Helical" evidence="8">
    <location>
        <begin position="14"/>
        <end position="34"/>
    </location>
</feature>
<evidence type="ECO:0000256" key="4">
    <source>
        <dbReference type="ARBA" id="ARBA00023002"/>
    </source>
</evidence>
<keyword evidence="6 7" id="KW-0503">Monooxygenase</keyword>
<evidence type="ECO:0000313" key="9">
    <source>
        <dbReference type="EMBL" id="TGZ82467.1"/>
    </source>
</evidence>
<dbReference type="InterPro" id="IPR001128">
    <property type="entry name" value="Cyt_P450"/>
</dbReference>
<sequence>MALNLPDAVTNHPYLFAVFTAVTGYAISCIFGLARNILIARSTGLPYLIYPIHERNMIYGIITAIPAVQKWVDTWKNEEWRDWWNAGPYPTKWKARKAYARWGTMYLRVAPGGIVLECADAKAIDEIMSHRERFPKPWWTYTMLMMYGPNIVVSEGQEWLRHRRVANPVFNERSNKMVWEVSVEQAHDILAHWKLKSDNPPTAVNTMAHDFMSVALHVISAIGFGIPMFFSEDKTATLPRPPFTNRQPDPGYDFTFAQALNFISFNITIHAAMMGGMLPVWFPKSLLAVYQKHKAIHHDFSRYLTKMIGDAQEAMKDSTEIRATAAKEYMSHNLLSVMVANSVSQAAESNGKNKPLSPEELKGDVFVFMLAGHETTAQALNYAFLAMAVEEEAQDWIAEVIHEETKDLPADSRNWTYEEVYEKLNAAKYLMNETLRYFCVVSVVPKHTSFSGCTITPSSTVSPGPIHISEPMNINLVASGAHFDPRSWGSDAATFNPKRWDNDFQPPKGAFIPFSGGVRACLGKKFSTVEFTAIATIILKDWKISVKQKEGETKEQAKRRVWKLLEASHAEITNNVGEEVEVVFERRK</sequence>
<keyword evidence="10" id="KW-1185">Reference proteome</keyword>
<dbReference type="STRING" id="341454.A0A4S2N0D9"/>
<dbReference type="PRINTS" id="PR00385">
    <property type="entry name" value="P450"/>
</dbReference>
<accession>A0A4S2N0D9</accession>
<evidence type="ECO:0000256" key="5">
    <source>
        <dbReference type="ARBA" id="ARBA00023004"/>
    </source>
</evidence>
<dbReference type="GO" id="GO:0004497">
    <property type="term" value="F:monooxygenase activity"/>
    <property type="evidence" value="ECO:0007669"/>
    <property type="project" value="UniProtKB-KW"/>
</dbReference>
<keyword evidence="8" id="KW-1133">Transmembrane helix</keyword>
<keyword evidence="3 7" id="KW-0479">Metal-binding</keyword>
<keyword evidence="4 7" id="KW-0560">Oxidoreductase</keyword>
<evidence type="ECO:0000256" key="7">
    <source>
        <dbReference type="RuleBase" id="RU000461"/>
    </source>
</evidence>
<dbReference type="GO" id="GO:0016705">
    <property type="term" value="F:oxidoreductase activity, acting on paired donors, with incorporation or reduction of molecular oxygen"/>
    <property type="evidence" value="ECO:0007669"/>
    <property type="project" value="InterPro"/>
</dbReference>
<evidence type="ECO:0000313" key="10">
    <source>
        <dbReference type="Proteomes" id="UP000298138"/>
    </source>
</evidence>
<dbReference type="InterPro" id="IPR036396">
    <property type="entry name" value="Cyt_P450_sf"/>
</dbReference>
<keyword evidence="2 7" id="KW-0349">Heme</keyword>
<proteinExistence type="inferred from homology"/>
<dbReference type="PANTHER" id="PTHR24291">
    <property type="entry name" value="CYTOCHROME P450 FAMILY 4"/>
    <property type="match status" value="1"/>
</dbReference>
<feature type="transmembrane region" description="Helical" evidence="8">
    <location>
        <begin position="211"/>
        <end position="230"/>
    </location>
</feature>
<evidence type="ECO:0000256" key="3">
    <source>
        <dbReference type="ARBA" id="ARBA00022723"/>
    </source>
</evidence>
<keyword evidence="8" id="KW-0472">Membrane</keyword>
<gene>
    <name evidence="9" type="ORF">EX30DRAFT_394760</name>
</gene>
<dbReference type="Proteomes" id="UP000298138">
    <property type="component" value="Unassembled WGS sequence"/>
</dbReference>
<dbReference type="GO" id="GO:0020037">
    <property type="term" value="F:heme binding"/>
    <property type="evidence" value="ECO:0007669"/>
    <property type="project" value="InterPro"/>
</dbReference>
<dbReference type="OrthoDB" id="1470350at2759"/>
<evidence type="ECO:0000256" key="8">
    <source>
        <dbReference type="SAM" id="Phobius"/>
    </source>
</evidence>
<keyword evidence="5 7" id="KW-0408">Iron</keyword>
<comment type="similarity">
    <text evidence="1 7">Belongs to the cytochrome P450 family.</text>
</comment>
<dbReference type="GO" id="GO:0005506">
    <property type="term" value="F:iron ion binding"/>
    <property type="evidence" value="ECO:0007669"/>
    <property type="project" value="InterPro"/>
</dbReference>
<evidence type="ECO:0000256" key="2">
    <source>
        <dbReference type="ARBA" id="ARBA00022617"/>
    </source>
</evidence>
<evidence type="ECO:0000256" key="6">
    <source>
        <dbReference type="ARBA" id="ARBA00023033"/>
    </source>
</evidence>
<protein>
    <submittedName>
        <fullName evidence="9">Cytochrome P450</fullName>
    </submittedName>
</protein>
<dbReference type="PANTHER" id="PTHR24291:SF50">
    <property type="entry name" value="BIFUNCTIONAL ALBAFLAVENONE MONOOXYGENASE_TERPENE SYNTHASE"/>
    <property type="match status" value="1"/>
</dbReference>
<dbReference type="SUPFAM" id="SSF48264">
    <property type="entry name" value="Cytochrome P450"/>
    <property type="match status" value="1"/>
</dbReference>
<evidence type="ECO:0000256" key="1">
    <source>
        <dbReference type="ARBA" id="ARBA00010617"/>
    </source>
</evidence>
<dbReference type="Gene3D" id="1.10.630.10">
    <property type="entry name" value="Cytochrome P450"/>
    <property type="match status" value="1"/>
</dbReference>
<dbReference type="InParanoid" id="A0A4S2N0D9"/>
<name>A0A4S2N0D9_9PEZI</name>